<dbReference type="PANTHER" id="PTHR36929:SF5">
    <property type="entry name" value="BLR6751 PROTEIN"/>
    <property type="match status" value="1"/>
</dbReference>
<dbReference type="PATRIC" id="fig|1036673.3.peg.1243"/>
<comment type="similarity">
    <text evidence="1">Belongs to the AHA1 family.</text>
</comment>
<evidence type="ECO:0000259" key="2">
    <source>
        <dbReference type="Pfam" id="PF08327"/>
    </source>
</evidence>
<evidence type="ECO:0000256" key="1">
    <source>
        <dbReference type="ARBA" id="ARBA00006817"/>
    </source>
</evidence>
<organism evidence="3 4">
    <name type="scientific">Paenibacillus mucilaginosus (strain KNP414)</name>
    <dbReference type="NCBI Taxonomy" id="1036673"/>
    <lineage>
        <taxon>Bacteria</taxon>
        <taxon>Bacillati</taxon>
        <taxon>Bacillota</taxon>
        <taxon>Bacilli</taxon>
        <taxon>Bacillales</taxon>
        <taxon>Paenibacillaceae</taxon>
        <taxon>Paenibacillus</taxon>
    </lineage>
</organism>
<dbReference type="Gene3D" id="3.30.530.20">
    <property type="match status" value="1"/>
</dbReference>
<dbReference type="InterPro" id="IPR023393">
    <property type="entry name" value="START-like_dom_sf"/>
</dbReference>
<accession>F8FL64</accession>
<dbReference type="EMBL" id="CP002869">
    <property type="protein sequence ID" value="AEI39983.1"/>
    <property type="molecule type" value="Genomic_DNA"/>
</dbReference>
<dbReference type="Proteomes" id="UP000006620">
    <property type="component" value="Chromosome"/>
</dbReference>
<dbReference type="SUPFAM" id="SSF55961">
    <property type="entry name" value="Bet v1-like"/>
    <property type="match status" value="1"/>
</dbReference>
<dbReference type="HOGENOM" id="CLU_108923_6_2_9"/>
<evidence type="ECO:0000313" key="3">
    <source>
        <dbReference type="EMBL" id="AEI39983.1"/>
    </source>
</evidence>
<name>F8FL64_PAEMK</name>
<proteinExistence type="inferred from homology"/>
<dbReference type="AlphaFoldDB" id="F8FL64"/>
<dbReference type="KEGG" id="pms:KNP414_01419"/>
<reference evidence="3 4" key="2">
    <citation type="journal article" date="2013" name="Genome Announc.">
        <title>Genome Sequence of Growth-Improving Paenibacillus mucilaginosus Strain KNP414.</title>
        <authorList>
            <person name="Lu J.J."/>
            <person name="Wang J.F."/>
            <person name="Hu X.F."/>
        </authorList>
    </citation>
    <scope>NUCLEOTIDE SEQUENCE [LARGE SCALE GENOMIC DNA]</scope>
    <source>
        <strain evidence="3 4">KNP414</strain>
    </source>
</reference>
<reference evidence="4" key="1">
    <citation type="submission" date="2011-06" db="EMBL/GenBank/DDBJ databases">
        <title>Complete genome sequence of Paenibacillus mucilaginosus KNP414.</title>
        <authorList>
            <person name="Wang J."/>
            <person name="Hu S."/>
            <person name="Hu X."/>
            <person name="Zhang B."/>
            <person name="Dong D."/>
            <person name="Zhang S."/>
            <person name="Zhao K."/>
            <person name="Wu D."/>
        </authorList>
    </citation>
    <scope>NUCLEOTIDE SEQUENCE [LARGE SCALE GENOMIC DNA]</scope>
    <source>
        <strain evidence="4">KNP414</strain>
    </source>
</reference>
<feature type="domain" description="Activator of Hsp90 ATPase homologue 1/2-like C-terminal" evidence="2">
    <location>
        <begin position="13"/>
        <end position="144"/>
    </location>
</feature>
<gene>
    <name evidence="3" type="ordered locus">KNP414_01419</name>
</gene>
<sequence>MNGREIVVNRTLAAPRELVFQTWTDPAHLPHWWGPKGFTITVQEIDVRPGGEWRYIMHGPDGTDYENRILYREVVHPEKLVYSHGDGGEEESFRVTVTFAEQGEETRLTMRMLFNSAEELKQAVEEYGAVEGAGSTLDRLEERLADVISEQAKQA</sequence>
<evidence type="ECO:0000313" key="4">
    <source>
        <dbReference type="Proteomes" id="UP000006620"/>
    </source>
</evidence>
<dbReference type="PANTHER" id="PTHR36929">
    <property type="entry name" value="ATTACHMENT SUBUNIT, PUTATIVE-RELATED"/>
    <property type="match status" value="1"/>
</dbReference>
<dbReference type="Pfam" id="PF08327">
    <property type="entry name" value="AHSA1"/>
    <property type="match status" value="1"/>
</dbReference>
<dbReference type="CDD" id="cd08894">
    <property type="entry name" value="SRPBCC_CalC_Aha1-like_1"/>
    <property type="match status" value="1"/>
</dbReference>
<dbReference type="InterPro" id="IPR013538">
    <property type="entry name" value="ASHA1/2-like_C"/>
</dbReference>
<protein>
    <recommendedName>
        <fullName evidence="2">Activator of Hsp90 ATPase homologue 1/2-like C-terminal domain-containing protein</fullName>
    </recommendedName>
</protein>